<gene>
    <name evidence="10" type="primary">ubiA</name>
    <name evidence="10" type="ORF">LOC71_01525</name>
</gene>
<feature type="transmembrane region" description="Helical" evidence="9">
    <location>
        <begin position="189"/>
        <end position="213"/>
    </location>
</feature>
<accession>A0ABS8NBK5</accession>
<protein>
    <submittedName>
        <fullName evidence="10">4-hydroxybenzoate polyprenyltransferase</fullName>
    </submittedName>
</protein>
<evidence type="ECO:0000256" key="5">
    <source>
        <dbReference type="ARBA" id="ARBA00022679"/>
    </source>
</evidence>
<evidence type="ECO:0000256" key="3">
    <source>
        <dbReference type="ARBA" id="ARBA00005985"/>
    </source>
</evidence>
<feature type="transmembrane region" description="Helical" evidence="9">
    <location>
        <begin position="234"/>
        <end position="255"/>
    </location>
</feature>
<dbReference type="InterPro" id="IPR006371">
    <property type="entry name" value="Polyprenyltransferase_UbiA-li"/>
</dbReference>
<feature type="transmembrane region" description="Helical" evidence="9">
    <location>
        <begin position="110"/>
        <end position="129"/>
    </location>
</feature>
<evidence type="ECO:0000256" key="1">
    <source>
        <dbReference type="ARBA" id="ARBA00001946"/>
    </source>
</evidence>
<evidence type="ECO:0000256" key="2">
    <source>
        <dbReference type="ARBA" id="ARBA00004141"/>
    </source>
</evidence>
<evidence type="ECO:0000256" key="8">
    <source>
        <dbReference type="ARBA" id="ARBA00023136"/>
    </source>
</evidence>
<keyword evidence="8 9" id="KW-0472">Membrane</keyword>
<comment type="cofactor">
    <cofactor evidence="1">
        <name>Mg(2+)</name>
        <dbReference type="ChEBI" id="CHEBI:18420"/>
    </cofactor>
</comment>
<evidence type="ECO:0000256" key="9">
    <source>
        <dbReference type="SAM" id="Phobius"/>
    </source>
</evidence>
<comment type="subcellular location">
    <subcellularLocation>
        <location evidence="2">Membrane</location>
        <topology evidence="2">Multi-pass membrane protein</topology>
    </subcellularLocation>
</comment>
<feature type="transmembrane region" description="Helical" evidence="9">
    <location>
        <begin position="135"/>
        <end position="151"/>
    </location>
</feature>
<dbReference type="NCBIfam" id="TIGR01475">
    <property type="entry name" value="ubiA_other"/>
    <property type="match status" value="1"/>
</dbReference>
<dbReference type="InterPro" id="IPR044878">
    <property type="entry name" value="UbiA_sf"/>
</dbReference>
<dbReference type="PANTHER" id="PTHR11048">
    <property type="entry name" value="PRENYLTRANSFERASES"/>
    <property type="match status" value="1"/>
</dbReference>
<dbReference type="Pfam" id="PF01040">
    <property type="entry name" value="UbiA"/>
    <property type="match status" value="1"/>
</dbReference>
<name>A0ABS8NBK5_9BACT</name>
<keyword evidence="6 9" id="KW-0812">Transmembrane</keyword>
<sequence length="317" mass="33727">MARLNDWLGLIRFSHTIFALPFAILAAFLAWTTPLPTATQSPPANSGDSTAAAIYPQIRLQDIAGILLCMVLARSAAMAFNRWVDRRIDAANPRTANRHIPAGVLSAPKVLVFTIACGVGFVGATLLFLPNRLPLFASVPVLLFLCGYSLAKRFTQSAHLWLGVALSLSPLCVWAAIRGEVVLQNIGDFWVPAWLAAAVALWVAGFDIIYACQDAKFDEAEGLYSVPSKQGISGALRVAALAHVAMIMALVVLAWTGGSSGLGALFAVGVGLTAALVVYQHRLVSPNDLSRVNLAFFHTNAIVSVILMTAGVIDCFV</sequence>
<dbReference type="RefSeq" id="WP_230270704.1">
    <property type="nucleotide sequence ID" value="NZ_JAJKFW010000003.1"/>
</dbReference>
<feature type="transmembrane region" description="Helical" evidence="9">
    <location>
        <begin position="7"/>
        <end position="31"/>
    </location>
</feature>
<keyword evidence="7 9" id="KW-1133">Transmembrane helix</keyword>
<proteinExistence type="inferred from homology"/>
<dbReference type="PANTHER" id="PTHR11048:SF28">
    <property type="entry name" value="4-HYDROXYBENZOATE POLYPRENYLTRANSFERASE, MITOCHONDRIAL"/>
    <property type="match status" value="1"/>
</dbReference>
<comment type="similarity">
    <text evidence="3">Belongs to the UbiA prenyltransferase family.</text>
</comment>
<evidence type="ECO:0000313" key="11">
    <source>
        <dbReference type="Proteomes" id="UP001430306"/>
    </source>
</evidence>
<dbReference type="CDD" id="cd13959">
    <property type="entry name" value="PT_UbiA_COQ2"/>
    <property type="match status" value="1"/>
</dbReference>
<keyword evidence="5" id="KW-0808">Transferase</keyword>
<dbReference type="InterPro" id="IPR039653">
    <property type="entry name" value="Prenyltransferase"/>
</dbReference>
<reference evidence="10" key="1">
    <citation type="submission" date="2021-11" db="EMBL/GenBank/DDBJ databases">
        <title>Genome sequence.</title>
        <authorList>
            <person name="Sun Q."/>
        </authorList>
    </citation>
    <scope>NUCLEOTIDE SEQUENCE</scope>
    <source>
        <strain evidence="10">JC740</strain>
    </source>
</reference>
<feature type="transmembrane region" description="Helical" evidence="9">
    <location>
        <begin position="292"/>
        <end position="313"/>
    </location>
</feature>
<evidence type="ECO:0000256" key="4">
    <source>
        <dbReference type="ARBA" id="ARBA00022475"/>
    </source>
</evidence>
<keyword evidence="11" id="KW-1185">Reference proteome</keyword>
<evidence type="ECO:0000313" key="10">
    <source>
        <dbReference type="EMBL" id="MCC9640935.1"/>
    </source>
</evidence>
<keyword evidence="4" id="KW-1003">Cell membrane</keyword>
<comment type="caution">
    <text evidence="10">The sequence shown here is derived from an EMBL/GenBank/DDBJ whole genome shotgun (WGS) entry which is preliminary data.</text>
</comment>
<evidence type="ECO:0000256" key="7">
    <source>
        <dbReference type="ARBA" id="ARBA00022989"/>
    </source>
</evidence>
<dbReference type="Gene3D" id="1.20.120.1780">
    <property type="entry name" value="UbiA prenyltransferase"/>
    <property type="match status" value="1"/>
</dbReference>
<organism evidence="10 11">
    <name type="scientific">Rhodopirellula halodulae</name>
    <dbReference type="NCBI Taxonomy" id="2894198"/>
    <lineage>
        <taxon>Bacteria</taxon>
        <taxon>Pseudomonadati</taxon>
        <taxon>Planctomycetota</taxon>
        <taxon>Planctomycetia</taxon>
        <taxon>Pirellulales</taxon>
        <taxon>Pirellulaceae</taxon>
        <taxon>Rhodopirellula</taxon>
    </lineage>
</organism>
<feature type="transmembrane region" description="Helical" evidence="9">
    <location>
        <begin position="63"/>
        <end position="84"/>
    </location>
</feature>
<feature type="transmembrane region" description="Helical" evidence="9">
    <location>
        <begin position="158"/>
        <end position="177"/>
    </location>
</feature>
<dbReference type="EMBL" id="JAJKFW010000003">
    <property type="protein sequence ID" value="MCC9640935.1"/>
    <property type="molecule type" value="Genomic_DNA"/>
</dbReference>
<dbReference type="Gene3D" id="1.10.357.140">
    <property type="entry name" value="UbiA prenyltransferase"/>
    <property type="match status" value="1"/>
</dbReference>
<dbReference type="InterPro" id="IPR000537">
    <property type="entry name" value="UbiA_prenyltransferase"/>
</dbReference>
<evidence type="ECO:0000256" key="6">
    <source>
        <dbReference type="ARBA" id="ARBA00022692"/>
    </source>
</evidence>
<feature type="transmembrane region" description="Helical" evidence="9">
    <location>
        <begin position="261"/>
        <end position="280"/>
    </location>
</feature>
<dbReference type="Proteomes" id="UP001430306">
    <property type="component" value="Unassembled WGS sequence"/>
</dbReference>